<evidence type="ECO:0000256" key="1">
    <source>
        <dbReference type="SAM" id="MobiDB-lite"/>
    </source>
</evidence>
<sequence>MLVLTSCGGDLAGDADQAAGSAPSSAPASSSASEEPAAEETAEPTGQSTETAAEPSGELQTEGDLADVPELAELEEAIWETSAAQQSVTVTMEMPAGAAGLTPLHRDLEDDSTVEILVSGELDGADMRYSTFGYEVLIYGDLVYQSVDDLVDSTFVTGPNAEDFDVDAEEVRRALSDQGSWISLPAAQYADAVETPETVIDRLRQEYESRGGAADFDAGQAQTRDDVEVWVYTSEQSEIVITADHDEPLLREVNTVEDDHEIHGTFTEWNSVELPAEPEGDQIISSDQLQSIVAEFL</sequence>
<gene>
    <name evidence="2" type="ORF">GCM10025790_07800</name>
</gene>
<protein>
    <recommendedName>
        <fullName evidence="4">DUF2092 domain-containing protein</fullName>
    </recommendedName>
</protein>
<reference evidence="3" key="1">
    <citation type="journal article" date="2019" name="Int. J. Syst. Evol. Microbiol.">
        <title>The Global Catalogue of Microorganisms (GCM) 10K type strain sequencing project: providing services to taxonomists for standard genome sequencing and annotation.</title>
        <authorList>
            <consortium name="The Broad Institute Genomics Platform"/>
            <consortium name="The Broad Institute Genome Sequencing Center for Infectious Disease"/>
            <person name="Wu L."/>
            <person name="Ma J."/>
        </authorList>
    </citation>
    <scope>NUCLEOTIDE SEQUENCE [LARGE SCALE GENOMIC DNA]</scope>
    <source>
        <strain evidence="3">JCM 19129</strain>
    </source>
</reference>
<keyword evidence="3" id="KW-1185">Reference proteome</keyword>
<name>A0ABP9FTG5_9MICC</name>
<dbReference type="EMBL" id="BAABLW010000003">
    <property type="protein sequence ID" value="GAA4915198.1"/>
    <property type="molecule type" value="Genomic_DNA"/>
</dbReference>
<feature type="compositionally biased region" description="Low complexity" evidence="1">
    <location>
        <begin position="18"/>
        <end position="35"/>
    </location>
</feature>
<evidence type="ECO:0000313" key="3">
    <source>
        <dbReference type="Proteomes" id="UP001500368"/>
    </source>
</evidence>
<evidence type="ECO:0000313" key="2">
    <source>
        <dbReference type="EMBL" id="GAA4915198.1"/>
    </source>
</evidence>
<dbReference type="Proteomes" id="UP001500368">
    <property type="component" value="Unassembled WGS sequence"/>
</dbReference>
<evidence type="ECO:0008006" key="4">
    <source>
        <dbReference type="Google" id="ProtNLM"/>
    </source>
</evidence>
<proteinExistence type="predicted"/>
<organism evidence="2 3">
    <name type="scientific">Nesterenkonia rhizosphaerae</name>
    <dbReference type="NCBI Taxonomy" id="1348272"/>
    <lineage>
        <taxon>Bacteria</taxon>
        <taxon>Bacillati</taxon>
        <taxon>Actinomycetota</taxon>
        <taxon>Actinomycetes</taxon>
        <taxon>Micrococcales</taxon>
        <taxon>Micrococcaceae</taxon>
        <taxon>Nesterenkonia</taxon>
    </lineage>
</organism>
<accession>A0ABP9FTG5</accession>
<comment type="caution">
    <text evidence="2">The sequence shown here is derived from an EMBL/GenBank/DDBJ whole genome shotgun (WGS) entry which is preliminary data.</text>
</comment>
<feature type="region of interest" description="Disordered" evidence="1">
    <location>
        <begin position="1"/>
        <end position="63"/>
    </location>
</feature>